<reference evidence="1" key="2">
    <citation type="journal article" date="2015" name="Data Brief">
        <title>Shoot transcriptome of the giant reed, Arundo donax.</title>
        <authorList>
            <person name="Barrero R.A."/>
            <person name="Guerrero F.D."/>
            <person name="Moolhuijzen P."/>
            <person name="Goolsby J.A."/>
            <person name="Tidwell J."/>
            <person name="Bellgard S.E."/>
            <person name="Bellgard M.I."/>
        </authorList>
    </citation>
    <scope>NUCLEOTIDE SEQUENCE</scope>
    <source>
        <tissue evidence="1">Shoot tissue taken approximately 20 cm above the soil surface</tissue>
    </source>
</reference>
<evidence type="ECO:0000313" key="1">
    <source>
        <dbReference type="EMBL" id="JAD73080.1"/>
    </source>
</evidence>
<dbReference type="EMBL" id="GBRH01224815">
    <property type="protein sequence ID" value="JAD73080.1"/>
    <property type="molecule type" value="Transcribed_RNA"/>
</dbReference>
<proteinExistence type="predicted"/>
<reference evidence="1" key="1">
    <citation type="submission" date="2014-09" db="EMBL/GenBank/DDBJ databases">
        <authorList>
            <person name="Magalhaes I.L.F."/>
            <person name="Oliveira U."/>
            <person name="Santos F.R."/>
            <person name="Vidigal T.H.D.A."/>
            <person name="Brescovit A.D."/>
            <person name="Santos A.J."/>
        </authorList>
    </citation>
    <scope>NUCLEOTIDE SEQUENCE</scope>
    <source>
        <tissue evidence="1">Shoot tissue taken approximately 20 cm above the soil surface</tissue>
    </source>
</reference>
<protein>
    <submittedName>
        <fullName evidence="1">Uncharacterized protein</fullName>
    </submittedName>
</protein>
<dbReference type="AlphaFoldDB" id="A0A0A9CI78"/>
<name>A0A0A9CI78_ARUDO</name>
<accession>A0A0A9CI78</accession>
<sequence length="78" mass="8149">MSGGEETRPPKSAPYEVAHLQAKRQKKLVIPAEKCSVGGNYATSVFSYNAEGLSGPGDSRDIAGGGGRALVQARVARF</sequence>
<organism evidence="1">
    <name type="scientific">Arundo donax</name>
    <name type="common">Giant reed</name>
    <name type="synonym">Donax arundinaceus</name>
    <dbReference type="NCBI Taxonomy" id="35708"/>
    <lineage>
        <taxon>Eukaryota</taxon>
        <taxon>Viridiplantae</taxon>
        <taxon>Streptophyta</taxon>
        <taxon>Embryophyta</taxon>
        <taxon>Tracheophyta</taxon>
        <taxon>Spermatophyta</taxon>
        <taxon>Magnoliopsida</taxon>
        <taxon>Liliopsida</taxon>
        <taxon>Poales</taxon>
        <taxon>Poaceae</taxon>
        <taxon>PACMAD clade</taxon>
        <taxon>Arundinoideae</taxon>
        <taxon>Arundineae</taxon>
        <taxon>Arundo</taxon>
    </lineage>
</organism>